<feature type="chain" id="PRO_5042116075" evidence="1">
    <location>
        <begin position="19"/>
        <end position="157"/>
    </location>
</feature>
<organism evidence="2 3">
    <name type="scientific">Colletotrichum kahawae</name>
    <name type="common">Coffee berry disease fungus</name>
    <dbReference type="NCBI Taxonomy" id="34407"/>
    <lineage>
        <taxon>Eukaryota</taxon>
        <taxon>Fungi</taxon>
        <taxon>Dikarya</taxon>
        <taxon>Ascomycota</taxon>
        <taxon>Pezizomycotina</taxon>
        <taxon>Sordariomycetes</taxon>
        <taxon>Hypocreomycetidae</taxon>
        <taxon>Glomerellales</taxon>
        <taxon>Glomerellaceae</taxon>
        <taxon>Colletotrichum</taxon>
        <taxon>Colletotrichum gloeosporioides species complex</taxon>
    </lineage>
</organism>
<accession>A0AAD9YEZ5</accession>
<proteinExistence type="predicted"/>
<gene>
    <name evidence="2" type="ORF">CKAH01_04998</name>
</gene>
<evidence type="ECO:0000313" key="3">
    <source>
        <dbReference type="Proteomes" id="UP001281614"/>
    </source>
</evidence>
<dbReference type="AlphaFoldDB" id="A0AAD9YEZ5"/>
<keyword evidence="1" id="KW-0732">Signal</keyword>
<comment type="caution">
    <text evidence="2">The sequence shown here is derived from an EMBL/GenBank/DDBJ whole genome shotgun (WGS) entry which is preliminary data.</text>
</comment>
<dbReference type="EMBL" id="VYYT01000146">
    <property type="protein sequence ID" value="KAK2763404.1"/>
    <property type="molecule type" value="Genomic_DNA"/>
</dbReference>
<feature type="signal peptide" evidence="1">
    <location>
        <begin position="1"/>
        <end position="18"/>
    </location>
</feature>
<keyword evidence="3" id="KW-1185">Reference proteome</keyword>
<evidence type="ECO:0000256" key="1">
    <source>
        <dbReference type="SAM" id="SignalP"/>
    </source>
</evidence>
<sequence length="157" mass="16543">MALKSVLLLVLLLSLAPGQLPPSTSAGHPLSSLVTRHPSLAAAGWSGSRFPGRAREASQRRATSLGVLGSGVPGTSQSRCPVKRDDFDDPFCPPLPFQPVHSPVSSMAYHSCEAPAVSVVFDGWGSWLLGRAQPLATGAFHFTLLLLLSYATNTPQL</sequence>
<name>A0AAD9YEZ5_COLKA</name>
<evidence type="ECO:0000313" key="2">
    <source>
        <dbReference type="EMBL" id="KAK2763404.1"/>
    </source>
</evidence>
<protein>
    <submittedName>
        <fullName evidence="2">Uncharacterized protein</fullName>
    </submittedName>
</protein>
<reference evidence="2" key="1">
    <citation type="submission" date="2023-02" db="EMBL/GenBank/DDBJ databases">
        <title>Colletotrichum kahawae CIFC_Que2 genome sequencing and assembly.</title>
        <authorList>
            <person name="Baroncelli R."/>
        </authorList>
    </citation>
    <scope>NUCLEOTIDE SEQUENCE</scope>
    <source>
        <strain evidence="2">CIFC_Que2</strain>
    </source>
</reference>
<dbReference type="Proteomes" id="UP001281614">
    <property type="component" value="Unassembled WGS sequence"/>
</dbReference>